<accession>A0ACC0KKX9</accession>
<dbReference type="Proteomes" id="UP001064048">
    <property type="component" value="Chromosome 17"/>
</dbReference>
<protein>
    <submittedName>
        <fullName evidence="1">Uncharacterized protein</fullName>
    </submittedName>
</protein>
<keyword evidence="2" id="KW-1185">Reference proteome</keyword>
<evidence type="ECO:0000313" key="2">
    <source>
        <dbReference type="Proteomes" id="UP001064048"/>
    </source>
</evidence>
<organism evidence="1 2">
    <name type="scientific">Choristoneura fumiferana</name>
    <name type="common">Spruce budworm moth</name>
    <name type="synonym">Archips fumiferana</name>
    <dbReference type="NCBI Taxonomy" id="7141"/>
    <lineage>
        <taxon>Eukaryota</taxon>
        <taxon>Metazoa</taxon>
        <taxon>Ecdysozoa</taxon>
        <taxon>Arthropoda</taxon>
        <taxon>Hexapoda</taxon>
        <taxon>Insecta</taxon>
        <taxon>Pterygota</taxon>
        <taxon>Neoptera</taxon>
        <taxon>Endopterygota</taxon>
        <taxon>Lepidoptera</taxon>
        <taxon>Glossata</taxon>
        <taxon>Ditrysia</taxon>
        <taxon>Tortricoidea</taxon>
        <taxon>Tortricidae</taxon>
        <taxon>Tortricinae</taxon>
        <taxon>Choristoneura</taxon>
    </lineage>
</organism>
<sequence>MTSVEEFNCILCKESFDNKDELQTHFRKHGDPKFNESIKKNRAQNETTLPPTNEKSNDASELVNCDVCEEMFPTISKAITHKHKVHPEHDAKYFCPWCGKLFTMKVSTCIINIYKPIMMLLMKHQMTMINTFIAIAVVQDTDLPIIGHSKKQRLWNQDLLPIYYCSFCGEEYINKVNLHKHICDDHGDENQRPTDVLRCPLCEAIFYHLDAYELHLTFHSSTDLYSESNEMNENELSEYSLETVPPAMERVEDLNNLPNVETDVNAIGIESFLQMAMDEPQDSNQRSKKVKSKKHKKHKKSKKSAITLDEFLNMNQDVFGEGLDFQGVEEVPTKVIKRQLIPRKSQTKKSGAKFVSSADLQKLQKAGTVVKMKSGSKPPPLKIRPIGQPVKENTNNDEPTVNEPVIEDIKNQPSSEDLVKPDSVEMDNDVENVKNSDEKTDLTNTRPNVLVDKNNEGNLNDCAANQKRYNCTDTESDRTKNLQEFNENNDQSNNEMTKSNAKVLGGNSAVTSSNDFKDALKNISRQITIKSLNSPTTKAHVQSDLDKPVSQKGEQFSEFVTEISCNRDLKNDQIHINPISKTLDPLKNINSAITVKSQKNGNISIDNRNSTVQEKTELNITQKRLNAPDKAPVQNNQSKNENTNVPGIHKVQNDKMKETTSSHVLKNLSKNITVTSKSPSLHQLKDENTNKEQDDCVFDDYNENPTENKDVQKLAGTNLGIQAKSTSSNVLKNLGKNITIKTMTPSVKQLNEENESKEQDDSEFDEYDQNAMENKNGASCGFQQSSSSNVLKILGKNITVKSTSPSIKQLEDNTNNEQYDSDFNEYDENPIEKRISKNL</sequence>
<dbReference type="EMBL" id="CM046117">
    <property type="protein sequence ID" value="KAI8436917.1"/>
    <property type="molecule type" value="Genomic_DNA"/>
</dbReference>
<reference evidence="1 2" key="1">
    <citation type="journal article" date="2022" name="Genome Biol. Evol.">
        <title>The Spruce Budworm Genome: Reconstructing the Evolutionary History of Antifreeze Proteins.</title>
        <authorList>
            <person name="Beliveau C."/>
            <person name="Gagne P."/>
            <person name="Picq S."/>
            <person name="Vernygora O."/>
            <person name="Keeling C.I."/>
            <person name="Pinkney K."/>
            <person name="Doucet D."/>
            <person name="Wen F."/>
            <person name="Johnston J.S."/>
            <person name="Maaroufi H."/>
            <person name="Boyle B."/>
            <person name="Laroche J."/>
            <person name="Dewar K."/>
            <person name="Juretic N."/>
            <person name="Blackburn G."/>
            <person name="Nisole A."/>
            <person name="Brunet B."/>
            <person name="Brandao M."/>
            <person name="Lumley L."/>
            <person name="Duan J."/>
            <person name="Quan G."/>
            <person name="Lucarotti C.J."/>
            <person name="Roe A.D."/>
            <person name="Sperling F.A.H."/>
            <person name="Levesque R.C."/>
            <person name="Cusson M."/>
        </authorList>
    </citation>
    <scope>NUCLEOTIDE SEQUENCE [LARGE SCALE GENOMIC DNA]</scope>
    <source>
        <strain evidence="1">Glfc:IPQL:Cfum</strain>
    </source>
</reference>
<evidence type="ECO:0000313" key="1">
    <source>
        <dbReference type="EMBL" id="KAI8436917.1"/>
    </source>
</evidence>
<proteinExistence type="predicted"/>
<name>A0ACC0KKX9_CHOFU</name>
<comment type="caution">
    <text evidence="1">The sequence shown here is derived from an EMBL/GenBank/DDBJ whole genome shotgun (WGS) entry which is preliminary data.</text>
</comment>
<gene>
    <name evidence="1" type="ORF">MSG28_010344</name>
</gene>